<dbReference type="Proteomes" id="UP000548423">
    <property type="component" value="Unassembled WGS sequence"/>
</dbReference>
<organism evidence="2 3">
    <name type="scientific">Neobacillus niacini</name>
    <dbReference type="NCBI Taxonomy" id="86668"/>
    <lineage>
        <taxon>Bacteria</taxon>
        <taxon>Bacillati</taxon>
        <taxon>Bacillota</taxon>
        <taxon>Bacilli</taxon>
        <taxon>Bacillales</taxon>
        <taxon>Bacillaceae</taxon>
        <taxon>Neobacillus</taxon>
    </lineage>
</organism>
<dbReference type="AlphaFoldDB" id="A0A852TIS0"/>
<reference evidence="3" key="1">
    <citation type="submission" date="2020-07" db="EMBL/GenBank/DDBJ databases">
        <authorList>
            <person name="Partida-Martinez L."/>
            <person name="Huntemann M."/>
            <person name="Clum A."/>
            <person name="Wang J."/>
            <person name="Palaniappan K."/>
            <person name="Ritter S."/>
            <person name="Chen I.-M."/>
            <person name="Stamatis D."/>
            <person name="Reddy T."/>
            <person name="O'Malley R."/>
            <person name="Daum C."/>
            <person name="Shapiro N."/>
            <person name="Ivanova N."/>
            <person name="Kyrpides N."/>
            <person name="Woyke T."/>
        </authorList>
    </citation>
    <scope>NUCLEOTIDE SEQUENCE [LARGE SCALE GENOMIC DNA]</scope>
    <source>
        <strain evidence="3">AT2.8</strain>
    </source>
</reference>
<sequence length="282" mass="30717">MKRIVIFLLIITGLYIVLNHTFQFDGFVFGGSKNGRATLSKTIDTIEINVGSVRTTIIPEDRNDVEAVLTGKGSLIVKETGNSIVVETKRKMFNWFSFSEKRQLKIYVPEDFNRDMNIQIGSGSLNFSGQSMKLSHLSLDIGSGNVKIDHLEVNEFTHDGSSGNVEIDTLITKTGTFDLSSGNLDINHFTGALEADVSSGKFSVQMDKLNDSIDIDLSSGDVNLDLPDDADFNLKDKVSSGNISSDFPLTTKGTDNNNLKGTHGSGKHEINVSVSSGDVKIF</sequence>
<accession>A0A852TIS0</accession>
<proteinExistence type="predicted"/>
<feature type="domain" description="DUF4097" evidence="1">
    <location>
        <begin position="43"/>
        <end position="281"/>
    </location>
</feature>
<dbReference type="InterPro" id="IPR025164">
    <property type="entry name" value="Toastrack_DUF4097"/>
</dbReference>
<protein>
    <submittedName>
        <fullName evidence="2">Lia operon protein LiaG</fullName>
    </submittedName>
</protein>
<dbReference type="EMBL" id="JACCBX010000012">
    <property type="protein sequence ID" value="NYE08109.1"/>
    <property type="molecule type" value="Genomic_DNA"/>
</dbReference>
<evidence type="ECO:0000259" key="1">
    <source>
        <dbReference type="Pfam" id="PF13349"/>
    </source>
</evidence>
<dbReference type="Pfam" id="PF13349">
    <property type="entry name" value="DUF4097"/>
    <property type="match status" value="1"/>
</dbReference>
<evidence type="ECO:0000313" key="2">
    <source>
        <dbReference type="EMBL" id="NYE08109.1"/>
    </source>
</evidence>
<name>A0A852TIS0_9BACI</name>
<gene>
    <name evidence="2" type="ORF">F4694_004952</name>
</gene>
<reference evidence="3" key="2">
    <citation type="submission" date="2020-08" db="EMBL/GenBank/DDBJ databases">
        <title>The Agave Microbiome: Exploring the role of microbial communities in plant adaptations to desert environments.</title>
        <authorList>
            <person name="Partida-Martinez L.P."/>
        </authorList>
    </citation>
    <scope>NUCLEOTIDE SEQUENCE [LARGE SCALE GENOMIC DNA]</scope>
    <source>
        <strain evidence="3">AT2.8</strain>
    </source>
</reference>
<comment type="caution">
    <text evidence="2">The sequence shown here is derived from an EMBL/GenBank/DDBJ whole genome shotgun (WGS) entry which is preliminary data.</text>
</comment>
<evidence type="ECO:0000313" key="3">
    <source>
        <dbReference type="Proteomes" id="UP000548423"/>
    </source>
</evidence>